<reference evidence="5" key="4">
    <citation type="journal article" date="2008" name="Nucleic Acids Res.">
        <title>The rice annotation project database (RAP-DB): 2008 update.</title>
        <authorList>
            <consortium name="The rice annotation project (RAP)"/>
        </authorList>
    </citation>
    <scope>GENOME REANNOTATION</scope>
    <source>
        <strain evidence="5">cv. Nipponbare</strain>
    </source>
</reference>
<sequence length="129" mass="14025">MGMNRSTDVLQFFLTLASVLPLVLQDPSPVLFTCAHRCTGRVEPPEPVRFSACTGRQAIRFFGSVSTQLLWLPLHRLSNMSGNTKDNSNIGDKEVNGNVNTNGGNTAPNSSGGSFLEYNLLTSSLYVLF</sequence>
<dbReference type="AlphaFoldDB" id="Q6ZGD7"/>
<reference evidence="3" key="2">
    <citation type="submission" date="2001-09" db="EMBL/GenBank/DDBJ databases">
        <title>Oryza sativa nipponbare(GA3) genomic DNA, chromosome 8, BAC clone:OJ1297_D02.</title>
        <authorList>
            <person name="Sasaki T."/>
            <person name="Matsumoto T."/>
            <person name="Yamamoto K."/>
        </authorList>
    </citation>
    <scope>NUCLEOTIDE SEQUENCE</scope>
</reference>
<organism evidence="3 5">
    <name type="scientific">Oryza sativa subsp. japonica</name>
    <name type="common">Rice</name>
    <dbReference type="NCBI Taxonomy" id="39947"/>
    <lineage>
        <taxon>Eukaryota</taxon>
        <taxon>Viridiplantae</taxon>
        <taxon>Streptophyta</taxon>
        <taxon>Embryophyta</taxon>
        <taxon>Tracheophyta</taxon>
        <taxon>Spermatophyta</taxon>
        <taxon>Magnoliopsida</taxon>
        <taxon>Liliopsida</taxon>
        <taxon>Poales</taxon>
        <taxon>Poaceae</taxon>
        <taxon>BOP clade</taxon>
        <taxon>Oryzoideae</taxon>
        <taxon>Oryzeae</taxon>
        <taxon>Oryzinae</taxon>
        <taxon>Oryza</taxon>
        <taxon>Oryza sativa</taxon>
    </lineage>
</organism>
<dbReference type="EMBL" id="AP004137">
    <property type="protein sequence ID" value="BAC98529.1"/>
    <property type="molecule type" value="Genomic_DNA"/>
</dbReference>
<protein>
    <recommendedName>
        <fullName evidence="6">Secreted protein</fullName>
    </recommendedName>
</protein>
<evidence type="ECO:0008006" key="6">
    <source>
        <dbReference type="Google" id="ProtNLM"/>
    </source>
</evidence>
<keyword evidence="2" id="KW-0732">Signal</keyword>
<evidence type="ECO:0000256" key="2">
    <source>
        <dbReference type="SAM" id="SignalP"/>
    </source>
</evidence>
<proteinExistence type="predicted"/>
<evidence type="ECO:0000313" key="5">
    <source>
        <dbReference type="Proteomes" id="UP000000763"/>
    </source>
</evidence>
<feature type="signal peptide" evidence="2">
    <location>
        <begin position="1"/>
        <end position="25"/>
    </location>
</feature>
<feature type="chain" id="PRO_5010142997" description="Secreted protein" evidence="2">
    <location>
        <begin position="26"/>
        <end position="129"/>
    </location>
</feature>
<evidence type="ECO:0000313" key="3">
    <source>
        <dbReference type="EMBL" id="BAC98529.1"/>
    </source>
</evidence>
<gene>
    <name evidence="4" type="ORF">OJ1198_B10.3</name>
    <name evidence="3" type="ORF">OJ1297_D02.21</name>
</gene>
<dbReference type="EMBL" id="AP003947">
    <property type="protein sequence ID" value="BAC99424.1"/>
    <property type="molecule type" value="Genomic_DNA"/>
</dbReference>
<feature type="region of interest" description="Disordered" evidence="1">
    <location>
        <begin position="82"/>
        <end position="108"/>
    </location>
</feature>
<reference evidence="4" key="1">
    <citation type="submission" date="2001-07" db="EMBL/GenBank/DDBJ databases">
        <title>Oryza sativa nipponbare(GA3) genomic DNA, chromosome 8, BAC clone:OJ1198_B10.</title>
        <authorList>
            <person name="Sasaki T."/>
            <person name="Matsumoto T."/>
            <person name="Yamamoto K."/>
        </authorList>
    </citation>
    <scope>NUCLEOTIDE SEQUENCE</scope>
</reference>
<feature type="compositionally biased region" description="Low complexity" evidence="1">
    <location>
        <begin position="96"/>
        <end position="106"/>
    </location>
</feature>
<dbReference type="Proteomes" id="UP000000763">
    <property type="component" value="Chromosome 8"/>
</dbReference>
<evidence type="ECO:0000256" key="1">
    <source>
        <dbReference type="SAM" id="MobiDB-lite"/>
    </source>
</evidence>
<evidence type="ECO:0000313" key="4">
    <source>
        <dbReference type="EMBL" id="BAC99424.1"/>
    </source>
</evidence>
<accession>Q6ZGD7</accession>
<reference evidence="5" key="3">
    <citation type="journal article" date="2005" name="Nature">
        <title>The map-based sequence of the rice genome.</title>
        <authorList>
            <consortium name="International rice genome sequencing project (IRGSP)"/>
            <person name="Matsumoto T."/>
            <person name="Wu J."/>
            <person name="Kanamori H."/>
            <person name="Katayose Y."/>
            <person name="Fujisawa M."/>
            <person name="Namiki N."/>
            <person name="Mizuno H."/>
            <person name="Yamamoto K."/>
            <person name="Antonio B.A."/>
            <person name="Baba T."/>
            <person name="Sakata K."/>
            <person name="Nagamura Y."/>
            <person name="Aoki H."/>
            <person name="Arikawa K."/>
            <person name="Arita K."/>
            <person name="Bito T."/>
            <person name="Chiden Y."/>
            <person name="Fujitsuka N."/>
            <person name="Fukunaka R."/>
            <person name="Hamada M."/>
            <person name="Harada C."/>
            <person name="Hayashi A."/>
            <person name="Hijishita S."/>
            <person name="Honda M."/>
            <person name="Hosokawa S."/>
            <person name="Ichikawa Y."/>
            <person name="Idonuma A."/>
            <person name="Iijima M."/>
            <person name="Ikeda M."/>
            <person name="Ikeno M."/>
            <person name="Ito K."/>
            <person name="Ito S."/>
            <person name="Ito T."/>
            <person name="Ito Y."/>
            <person name="Ito Y."/>
            <person name="Iwabuchi A."/>
            <person name="Kamiya K."/>
            <person name="Karasawa W."/>
            <person name="Kurita K."/>
            <person name="Katagiri S."/>
            <person name="Kikuta A."/>
            <person name="Kobayashi H."/>
            <person name="Kobayashi N."/>
            <person name="Machita K."/>
            <person name="Maehara T."/>
            <person name="Masukawa M."/>
            <person name="Mizubayashi T."/>
            <person name="Mukai Y."/>
            <person name="Nagasaki H."/>
            <person name="Nagata Y."/>
            <person name="Naito S."/>
            <person name="Nakashima M."/>
            <person name="Nakama Y."/>
            <person name="Nakamichi Y."/>
            <person name="Nakamura M."/>
            <person name="Meguro A."/>
            <person name="Negishi M."/>
            <person name="Ohta I."/>
            <person name="Ohta T."/>
            <person name="Okamoto M."/>
            <person name="Ono N."/>
            <person name="Saji S."/>
            <person name="Sakaguchi M."/>
            <person name="Sakai K."/>
            <person name="Shibata M."/>
            <person name="Shimokawa T."/>
            <person name="Song J."/>
            <person name="Takazaki Y."/>
            <person name="Terasawa K."/>
            <person name="Tsugane M."/>
            <person name="Tsuji K."/>
            <person name="Ueda S."/>
            <person name="Waki K."/>
            <person name="Yamagata H."/>
            <person name="Yamamoto M."/>
            <person name="Yamamoto S."/>
            <person name="Yamane H."/>
            <person name="Yoshiki S."/>
            <person name="Yoshihara R."/>
            <person name="Yukawa K."/>
            <person name="Zhong H."/>
            <person name="Yano M."/>
            <person name="Yuan Q."/>
            <person name="Ouyang S."/>
            <person name="Liu J."/>
            <person name="Jones K.M."/>
            <person name="Gansberger K."/>
            <person name="Moffat K."/>
            <person name="Hill J."/>
            <person name="Bera J."/>
            <person name="Fadrosh D."/>
            <person name="Jin S."/>
            <person name="Johri S."/>
            <person name="Kim M."/>
            <person name="Overton L."/>
            <person name="Reardon M."/>
            <person name="Tsitrin T."/>
            <person name="Vuong H."/>
            <person name="Weaver B."/>
            <person name="Ciecko A."/>
            <person name="Tallon L."/>
            <person name="Jackson J."/>
            <person name="Pai G."/>
            <person name="Aken S.V."/>
            <person name="Utterback T."/>
            <person name="Reidmuller S."/>
            <person name="Feldblyum T."/>
            <person name="Hsiao J."/>
            <person name="Zismann V."/>
            <person name="Iobst S."/>
            <person name="de Vazeille A.R."/>
            <person name="Buell C.R."/>
            <person name="Ying K."/>
            <person name="Li Y."/>
            <person name="Lu T."/>
            <person name="Huang Y."/>
            <person name="Zhao Q."/>
            <person name="Feng Q."/>
            <person name="Zhang L."/>
            <person name="Zhu J."/>
            <person name="Weng Q."/>
            <person name="Mu J."/>
            <person name="Lu Y."/>
            <person name="Fan D."/>
            <person name="Liu Y."/>
            <person name="Guan J."/>
            <person name="Zhang Y."/>
            <person name="Yu S."/>
            <person name="Liu X."/>
            <person name="Zhang Y."/>
            <person name="Hong G."/>
            <person name="Han B."/>
            <person name="Choisne N."/>
            <person name="Demange N."/>
            <person name="Orjeda G."/>
            <person name="Samain S."/>
            <person name="Cattolico L."/>
            <person name="Pelletier E."/>
            <person name="Couloux A."/>
            <person name="Segurens B."/>
            <person name="Wincker P."/>
            <person name="D'Hont A."/>
            <person name="Scarpelli C."/>
            <person name="Weissenbach J."/>
            <person name="Salanoubat M."/>
            <person name="Quetier F."/>
            <person name="Yu Y."/>
            <person name="Kim H.R."/>
            <person name="Rambo T."/>
            <person name="Currie J."/>
            <person name="Collura K."/>
            <person name="Luo M."/>
            <person name="Yang T."/>
            <person name="Ammiraju J.S.S."/>
            <person name="Engler F."/>
            <person name="Soderlund C."/>
            <person name="Wing R.A."/>
            <person name="Palmer L.E."/>
            <person name="de la Bastide M."/>
            <person name="Spiegel L."/>
            <person name="Nascimento L."/>
            <person name="Zutavern T."/>
            <person name="O'Shaughnessy A."/>
            <person name="Dike S."/>
            <person name="Dedhia N."/>
            <person name="Preston R."/>
            <person name="Balija V."/>
            <person name="McCombie W.R."/>
            <person name="Chow T."/>
            <person name="Chen H."/>
            <person name="Chung M."/>
            <person name="Chen C."/>
            <person name="Shaw J."/>
            <person name="Wu H."/>
            <person name="Hsiao K."/>
            <person name="Chao Y."/>
            <person name="Chu M."/>
            <person name="Cheng C."/>
            <person name="Hour A."/>
            <person name="Lee P."/>
            <person name="Lin S."/>
            <person name="Lin Y."/>
            <person name="Liou J."/>
            <person name="Liu S."/>
            <person name="Hsing Y."/>
            <person name="Raghuvanshi S."/>
            <person name="Mohanty A."/>
            <person name="Bharti A.K."/>
            <person name="Gaur A."/>
            <person name="Gupta V."/>
            <person name="Kumar D."/>
            <person name="Ravi V."/>
            <person name="Vij S."/>
            <person name="Kapur A."/>
            <person name="Khurana P."/>
            <person name="Khurana P."/>
            <person name="Khurana J.P."/>
            <person name="Tyagi A.K."/>
            <person name="Gaikwad K."/>
            <person name="Singh A."/>
            <person name="Dalal V."/>
            <person name="Srivastava S."/>
            <person name="Dixit A."/>
            <person name="Pal A.K."/>
            <person name="Ghazi I.A."/>
            <person name="Yadav M."/>
            <person name="Pandit A."/>
            <person name="Bhargava A."/>
            <person name="Sureshbabu K."/>
            <person name="Batra K."/>
            <person name="Sharma T.R."/>
            <person name="Mohapatra T."/>
            <person name="Singh N.K."/>
            <person name="Messing J."/>
            <person name="Nelson A.B."/>
            <person name="Fuks G."/>
            <person name="Kavchok S."/>
            <person name="Keizer G."/>
            <person name="Linton E."/>
            <person name="Llaca V."/>
            <person name="Song R."/>
            <person name="Tanyolac B."/>
            <person name="Young S."/>
            <person name="Ho-Il K."/>
            <person name="Hahn J.H."/>
            <person name="Sangsakoo G."/>
            <person name="Vanavichit A."/>
            <person name="de Mattos Luiz.A.T."/>
            <person name="Zimmer P.D."/>
            <person name="Malone G."/>
            <person name="Dellagostin O."/>
            <person name="de Oliveira A.C."/>
            <person name="Bevan M."/>
            <person name="Bancroft I."/>
            <person name="Minx P."/>
            <person name="Cordum H."/>
            <person name="Wilson R."/>
            <person name="Cheng Z."/>
            <person name="Jin W."/>
            <person name="Jiang J."/>
            <person name="Leong S.A."/>
            <person name="Iwama H."/>
            <person name="Gojobori T."/>
            <person name="Itoh T."/>
            <person name="Niimura Y."/>
            <person name="Fujii Y."/>
            <person name="Habara T."/>
            <person name="Sakai H."/>
            <person name="Sato Y."/>
            <person name="Wilson G."/>
            <person name="Kumar K."/>
            <person name="McCouch S."/>
            <person name="Juretic N."/>
            <person name="Hoen D."/>
            <person name="Wright S."/>
            <person name="Bruskiewich R."/>
            <person name="Bureau T."/>
            <person name="Miyao A."/>
            <person name="Hirochika H."/>
            <person name="Nishikawa T."/>
            <person name="Kadowaki K."/>
            <person name="Sugiura M."/>
            <person name="Burr B."/>
            <person name="Sasaki T."/>
        </authorList>
    </citation>
    <scope>NUCLEOTIDE SEQUENCE [LARGE SCALE GENOMIC DNA]</scope>
    <source>
        <strain evidence="5">cv. Nipponbare</strain>
    </source>
</reference>
<name>Q6ZGD7_ORYSJ</name>